<name>A0A2M9WD94_9GAMM</name>
<feature type="transmembrane region" description="Helical" evidence="1">
    <location>
        <begin position="5"/>
        <end position="22"/>
    </location>
</feature>
<feature type="transmembrane region" description="Helical" evidence="1">
    <location>
        <begin position="104"/>
        <end position="124"/>
    </location>
</feature>
<feature type="transmembrane region" description="Helical" evidence="1">
    <location>
        <begin position="58"/>
        <end position="79"/>
    </location>
</feature>
<evidence type="ECO:0000313" key="3">
    <source>
        <dbReference type="Proteomes" id="UP000232062"/>
    </source>
</evidence>
<sequence length="126" mass="13518">MSFWLLAAVLNGIWVTLFYFVFPHALTPTEYAMGIVICLLLARVMASRANEPAGDKLAIVLLKGLVPLSGLGLLAWGSWLSRSAEALTDAAESSDTVSSTFGGGLPYVVMALGIMLLVTGYRILRR</sequence>
<feature type="transmembrane region" description="Helical" evidence="1">
    <location>
        <begin position="28"/>
        <end position="46"/>
    </location>
</feature>
<keyword evidence="3" id="KW-1185">Reference proteome</keyword>
<proteinExistence type="predicted"/>
<evidence type="ECO:0000313" key="2">
    <source>
        <dbReference type="EMBL" id="PJZ05489.1"/>
    </source>
</evidence>
<dbReference type="Proteomes" id="UP000232062">
    <property type="component" value="Unassembled WGS sequence"/>
</dbReference>
<dbReference type="STRING" id="1076549.HA45_22035"/>
<gene>
    <name evidence="2" type="ORF">PRCB_10625</name>
</gene>
<dbReference type="RefSeq" id="WP_100701666.1">
    <property type="nucleotide sequence ID" value="NZ_MLFP01000033.1"/>
</dbReference>
<dbReference type="AlphaFoldDB" id="A0A2M9WD94"/>
<accession>A0A2M9WD94</accession>
<organism evidence="2 3">
    <name type="scientific">Pantoea rodasii</name>
    <dbReference type="NCBI Taxonomy" id="1076549"/>
    <lineage>
        <taxon>Bacteria</taxon>
        <taxon>Pseudomonadati</taxon>
        <taxon>Pseudomonadota</taxon>
        <taxon>Gammaproteobacteria</taxon>
        <taxon>Enterobacterales</taxon>
        <taxon>Erwiniaceae</taxon>
        <taxon>Pantoea</taxon>
    </lineage>
</organism>
<dbReference type="EMBL" id="PIQI01000015">
    <property type="protein sequence ID" value="PJZ05489.1"/>
    <property type="molecule type" value="Genomic_DNA"/>
</dbReference>
<keyword evidence="1" id="KW-0472">Membrane</keyword>
<evidence type="ECO:0000256" key="1">
    <source>
        <dbReference type="SAM" id="Phobius"/>
    </source>
</evidence>
<protein>
    <submittedName>
        <fullName evidence="2">Uncharacterized protein</fullName>
    </submittedName>
</protein>
<comment type="caution">
    <text evidence="2">The sequence shown here is derived from an EMBL/GenBank/DDBJ whole genome shotgun (WGS) entry which is preliminary data.</text>
</comment>
<keyword evidence="1" id="KW-0812">Transmembrane</keyword>
<dbReference type="OrthoDB" id="6625016at2"/>
<keyword evidence="1" id="KW-1133">Transmembrane helix</keyword>
<reference evidence="2 3" key="1">
    <citation type="submission" date="2017-11" db="EMBL/GenBank/DDBJ databases">
        <title>The genome sequence of Pantoea rodasii DSM 26611.</title>
        <authorList>
            <person name="Gao J."/>
            <person name="Mao X."/>
            <person name="Sun J."/>
        </authorList>
    </citation>
    <scope>NUCLEOTIDE SEQUENCE [LARGE SCALE GENOMIC DNA]</scope>
    <source>
        <strain evidence="2 3">DSM 26611</strain>
    </source>
</reference>